<keyword evidence="1" id="KW-1185">Reference proteome</keyword>
<dbReference type="AlphaFoldDB" id="A0AA85K343"/>
<organism evidence="1 2">
    <name type="scientific">Trichobilharzia regenti</name>
    <name type="common">Nasal bird schistosome</name>
    <dbReference type="NCBI Taxonomy" id="157069"/>
    <lineage>
        <taxon>Eukaryota</taxon>
        <taxon>Metazoa</taxon>
        <taxon>Spiralia</taxon>
        <taxon>Lophotrochozoa</taxon>
        <taxon>Platyhelminthes</taxon>
        <taxon>Trematoda</taxon>
        <taxon>Digenea</taxon>
        <taxon>Strigeidida</taxon>
        <taxon>Schistosomatoidea</taxon>
        <taxon>Schistosomatidae</taxon>
        <taxon>Trichobilharzia</taxon>
    </lineage>
</organism>
<dbReference type="WBParaSite" id="TREG1_74460.1">
    <property type="protein sequence ID" value="TREG1_74460.1"/>
    <property type="gene ID" value="TREG1_74460"/>
</dbReference>
<evidence type="ECO:0000313" key="2">
    <source>
        <dbReference type="WBParaSite" id="TREG1_74460.1"/>
    </source>
</evidence>
<dbReference type="Proteomes" id="UP000050795">
    <property type="component" value="Unassembled WGS sequence"/>
</dbReference>
<reference evidence="1" key="1">
    <citation type="submission" date="2022-06" db="EMBL/GenBank/DDBJ databases">
        <authorList>
            <person name="Berger JAMES D."/>
            <person name="Berger JAMES D."/>
        </authorList>
    </citation>
    <scope>NUCLEOTIDE SEQUENCE [LARGE SCALE GENOMIC DNA]</scope>
</reference>
<proteinExistence type="predicted"/>
<protein>
    <submittedName>
        <fullName evidence="2">Uncharacterized protein</fullName>
    </submittedName>
</protein>
<sequence length="235" mass="26596">YRIAEYPVFWTLRVTLRVVKRIVWIIVSDFFWEKFTVLKIGLVDLFGQLSMPVTRNMSRELENAEEHLRVNLSSPQVSSLPVSLSDFDNFKHTPHVSLGFDNIAMGGSVVVDSDVDSDVATELEILELKVQELRLRSKQRKLKSECSQQVKTAASCVRSCANPSKSQLLDGSTNYCAEQPPESNCTATPVQPLLNSVSPIRMPQIEMDKFDGTPTKFLKFIRCFNMFIGEQTNDD</sequence>
<evidence type="ECO:0000313" key="1">
    <source>
        <dbReference type="Proteomes" id="UP000050795"/>
    </source>
</evidence>
<accession>A0AA85K343</accession>
<name>A0AA85K343_TRIRE</name>
<reference evidence="2" key="2">
    <citation type="submission" date="2023-11" db="UniProtKB">
        <authorList>
            <consortium name="WormBaseParasite"/>
        </authorList>
    </citation>
    <scope>IDENTIFICATION</scope>
</reference>